<feature type="domain" description="Endonuclease/exonuclease/phosphatase" evidence="2">
    <location>
        <begin position="35"/>
        <end position="389"/>
    </location>
</feature>
<dbReference type="Pfam" id="PF03372">
    <property type="entry name" value="Exo_endo_phos"/>
    <property type="match status" value="1"/>
</dbReference>
<reference evidence="3" key="2">
    <citation type="submission" date="2020-11" db="EMBL/GenBank/DDBJ databases">
        <authorList>
            <person name="McCartney M.A."/>
            <person name="Auch B."/>
            <person name="Kono T."/>
            <person name="Mallez S."/>
            <person name="Becker A."/>
            <person name="Gohl D.M."/>
            <person name="Silverstein K.A.T."/>
            <person name="Koren S."/>
            <person name="Bechman K.B."/>
            <person name="Herman A."/>
            <person name="Abrahante J.E."/>
            <person name="Garbe J."/>
        </authorList>
    </citation>
    <scope>NUCLEOTIDE SEQUENCE</scope>
    <source>
        <strain evidence="3">Duluth1</strain>
        <tissue evidence="3">Whole animal</tissue>
    </source>
</reference>
<protein>
    <recommendedName>
        <fullName evidence="2">Endonuclease/exonuclease/phosphatase domain-containing protein</fullName>
    </recommendedName>
</protein>
<keyword evidence="4" id="KW-1185">Reference proteome</keyword>
<name>A0A9D4GK58_DREPO</name>
<evidence type="ECO:0000259" key="2">
    <source>
        <dbReference type="Pfam" id="PF03372"/>
    </source>
</evidence>
<dbReference type="InterPro" id="IPR005135">
    <property type="entry name" value="Endo/exonuclease/phosphatase"/>
</dbReference>
<comment type="caution">
    <text evidence="3">The sequence shown here is derived from an EMBL/GenBank/DDBJ whole genome shotgun (WGS) entry which is preliminary data.</text>
</comment>
<dbReference type="Proteomes" id="UP000828390">
    <property type="component" value="Unassembled WGS sequence"/>
</dbReference>
<dbReference type="SUPFAM" id="SSF56219">
    <property type="entry name" value="DNase I-like"/>
    <property type="match status" value="1"/>
</dbReference>
<evidence type="ECO:0000313" key="3">
    <source>
        <dbReference type="EMBL" id="KAH3815447.1"/>
    </source>
</evidence>
<dbReference type="EMBL" id="JAIWYP010000006">
    <property type="protein sequence ID" value="KAH3815447.1"/>
    <property type="molecule type" value="Genomic_DNA"/>
</dbReference>
<keyword evidence="1" id="KW-0732">Signal</keyword>
<accession>A0A9D4GK58</accession>
<dbReference type="InterPro" id="IPR036691">
    <property type="entry name" value="Endo/exonu/phosph_ase_sf"/>
</dbReference>
<evidence type="ECO:0000256" key="1">
    <source>
        <dbReference type="SAM" id="SignalP"/>
    </source>
</evidence>
<gene>
    <name evidence="3" type="ORF">DPMN_143970</name>
</gene>
<organism evidence="3 4">
    <name type="scientific">Dreissena polymorpha</name>
    <name type="common">Zebra mussel</name>
    <name type="synonym">Mytilus polymorpha</name>
    <dbReference type="NCBI Taxonomy" id="45954"/>
    <lineage>
        <taxon>Eukaryota</taxon>
        <taxon>Metazoa</taxon>
        <taxon>Spiralia</taxon>
        <taxon>Lophotrochozoa</taxon>
        <taxon>Mollusca</taxon>
        <taxon>Bivalvia</taxon>
        <taxon>Autobranchia</taxon>
        <taxon>Heteroconchia</taxon>
        <taxon>Euheterodonta</taxon>
        <taxon>Imparidentia</taxon>
        <taxon>Neoheterodontei</taxon>
        <taxon>Myida</taxon>
        <taxon>Dreissenoidea</taxon>
        <taxon>Dreissenidae</taxon>
        <taxon>Dreissena</taxon>
    </lineage>
</organism>
<feature type="signal peptide" evidence="1">
    <location>
        <begin position="1"/>
        <end position="22"/>
    </location>
</feature>
<proteinExistence type="predicted"/>
<dbReference type="Gene3D" id="3.60.10.10">
    <property type="entry name" value="Endonuclease/exonuclease/phosphatase"/>
    <property type="match status" value="2"/>
</dbReference>
<evidence type="ECO:0000313" key="4">
    <source>
        <dbReference type="Proteomes" id="UP000828390"/>
    </source>
</evidence>
<dbReference type="AlphaFoldDB" id="A0A9D4GK58"/>
<dbReference type="OrthoDB" id="6106769at2759"/>
<dbReference type="GO" id="GO:0003824">
    <property type="term" value="F:catalytic activity"/>
    <property type="evidence" value="ECO:0007669"/>
    <property type="project" value="InterPro"/>
</dbReference>
<feature type="chain" id="PRO_5038343457" description="Endonuclease/exonuclease/phosphatase domain-containing protein" evidence="1">
    <location>
        <begin position="23"/>
        <end position="405"/>
    </location>
</feature>
<sequence length="405" mass="44619">MRHFQRFLLVAVLVNVLELGICKRWPIFKKVKALTFNTGLTGVVEMKNPGHDSSRADRRAAIIDAIRVEEADIVCLQEVMIGKDIEAIVTGLQDIYPHSHSSLHLFDGTLPSQSATPVVPPCPNQQTTALLQCFIANCTTKFTGNFSEASGFLACVSVSCLAAFQSIVIIGGEKCLDCILNQIQDPSKIVLNCAPSTLTSPLGTMNTNGLLMLSKHKFTSRRTVDFYPNTIELFVRGYLEAKVEDRVTAVCTHLVPYVPGINPEPFMQSFFNTSIEQNAYEIGQLISQFRDVKPAVLMGDFNVNGRSTSAGSGYDHFLRLTSAFNTDVSDGCSFCRVPGNVYNLNDEPSDTVIDFVFGNGLWIFNTQRVFTPDRVSIQHKGQAVPLSDHYGITGEFFVLPSGWNN</sequence>
<reference evidence="3" key="1">
    <citation type="journal article" date="2019" name="bioRxiv">
        <title>The Genome of the Zebra Mussel, Dreissena polymorpha: A Resource for Invasive Species Research.</title>
        <authorList>
            <person name="McCartney M.A."/>
            <person name="Auch B."/>
            <person name="Kono T."/>
            <person name="Mallez S."/>
            <person name="Zhang Y."/>
            <person name="Obille A."/>
            <person name="Becker A."/>
            <person name="Abrahante J.E."/>
            <person name="Garbe J."/>
            <person name="Badalamenti J.P."/>
            <person name="Herman A."/>
            <person name="Mangelson H."/>
            <person name="Liachko I."/>
            <person name="Sullivan S."/>
            <person name="Sone E.D."/>
            <person name="Koren S."/>
            <person name="Silverstein K.A.T."/>
            <person name="Beckman K.B."/>
            <person name="Gohl D.M."/>
        </authorList>
    </citation>
    <scope>NUCLEOTIDE SEQUENCE</scope>
    <source>
        <strain evidence="3">Duluth1</strain>
        <tissue evidence="3">Whole animal</tissue>
    </source>
</reference>